<organism evidence="1 2">
    <name type="scientific">Halorubrum tropicale</name>
    <dbReference type="NCBI Taxonomy" id="1765655"/>
    <lineage>
        <taxon>Archaea</taxon>
        <taxon>Methanobacteriati</taxon>
        <taxon>Methanobacteriota</taxon>
        <taxon>Stenosarchaea group</taxon>
        <taxon>Halobacteria</taxon>
        <taxon>Halobacteriales</taxon>
        <taxon>Haloferacaceae</taxon>
        <taxon>Halorubrum</taxon>
    </lineage>
</organism>
<keyword evidence="2" id="KW-1185">Reference proteome</keyword>
<dbReference type="RefSeq" id="WP_053773064.1">
    <property type="nucleotide sequence ID" value="NZ_LIST01000010.1"/>
</dbReference>
<name>A0A0M9AL32_9EURY</name>
<gene>
    <name evidence="1" type="ORF">AMR74_16105</name>
</gene>
<dbReference type="PATRIC" id="fig|1705389.3.peg.1672"/>
<evidence type="ECO:0000313" key="1">
    <source>
        <dbReference type="EMBL" id="KOX94229.1"/>
    </source>
</evidence>
<sequence>MRELPITLDREGIWFDVTGPEWLVDLGWWLKEGGAAKIDDIATLGGAVLSFVPDECISVINLILTIGLVALGRSNREIKMVRYASAHGVGGAHGSARVSLE</sequence>
<dbReference type="Proteomes" id="UP000037747">
    <property type="component" value="Unassembled WGS sequence"/>
</dbReference>
<reference evidence="1 2" key="1">
    <citation type="submission" date="2015-08" db="EMBL/GenBank/DDBJ databases">
        <title>Genomes of Isolates from Cabo Rojo, PR.</title>
        <authorList>
            <person name="Sanchez-Nieves R.L."/>
            <person name="Montalvo-Rodriguez R."/>
        </authorList>
    </citation>
    <scope>NUCLEOTIDE SEQUENCE [LARGE SCALE GENOMIC DNA]</scope>
    <source>
        <strain evidence="1 2">5</strain>
    </source>
</reference>
<proteinExistence type="predicted"/>
<comment type="caution">
    <text evidence="1">The sequence shown here is derived from an EMBL/GenBank/DDBJ whole genome shotgun (WGS) entry which is preliminary data.</text>
</comment>
<accession>A0A0M9AL32</accession>
<protein>
    <submittedName>
        <fullName evidence="1">Uncharacterized protein</fullName>
    </submittedName>
</protein>
<evidence type="ECO:0000313" key="2">
    <source>
        <dbReference type="Proteomes" id="UP000037747"/>
    </source>
</evidence>
<dbReference type="AlphaFoldDB" id="A0A0M9AL32"/>
<dbReference type="EMBL" id="LIST01000010">
    <property type="protein sequence ID" value="KOX94229.1"/>
    <property type="molecule type" value="Genomic_DNA"/>
</dbReference>